<evidence type="ECO:0000313" key="2">
    <source>
        <dbReference type="EMBL" id="SNV70146.1"/>
    </source>
</evidence>
<sequence length="234" mass="25893">MTRTLIIGGSGDIGLSIAEDCLSHGYEVILQYNQSNIEQLRTRFEGRPVSFLQLDLMNSHELDTLTELGHIDHLIFAAGKSQFGAIQDVTNADIDEQYRINVYSLIKIVQLFIDDLRKSHNGRIVVISSIWGETGASYETVYSTMKSAQLGFVKSLAKELALTTVTVNAITPGVVHGKMTDELDTLTQQELKNDIPQGRFVTTNEVSTSVLYLLNPLSQSVTGQVLRVNGGWYI</sequence>
<organism evidence="2 3">
    <name type="scientific">Mammaliicoccus stepanovicii</name>
    <dbReference type="NCBI Taxonomy" id="643214"/>
    <lineage>
        <taxon>Bacteria</taxon>
        <taxon>Bacillati</taxon>
        <taxon>Bacillota</taxon>
        <taxon>Bacilli</taxon>
        <taxon>Bacillales</taxon>
        <taxon>Staphylococcaceae</taxon>
        <taxon>Mammaliicoccus</taxon>
    </lineage>
</organism>
<dbReference type="RefSeq" id="WP_095088270.1">
    <property type="nucleotide sequence ID" value="NZ_BMDM01000005.1"/>
</dbReference>
<dbReference type="AlphaFoldDB" id="A0A239ZHR5"/>
<name>A0A239ZHR5_9STAP</name>
<dbReference type="PRINTS" id="PR00081">
    <property type="entry name" value="GDHRDH"/>
</dbReference>
<protein>
    <submittedName>
        <fullName evidence="2">Short chain dehydrogenase/reductase family oxidoreductase</fullName>
        <ecNumber evidence="2">1.1.1.100</ecNumber>
    </submittedName>
</protein>
<evidence type="ECO:0000313" key="3">
    <source>
        <dbReference type="Proteomes" id="UP000242084"/>
    </source>
</evidence>
<proteinExistence type="inferred from homology"/>
<dbReference type="PANTHER" id="PTHR42879">
    <property type="entry name" value="3-OXOACYL-(ACYL-CARRIER-PROTEIN) REDUCTASE"/>
    <property type="match status" value="1"/>
</dbReference>
<comment type="similarity">
    <text evidence="1">Belongs to the short-chain dehydrogenases/reductases (SDR) family.</text>
</comment>
<dbReference type="InterPro" id="IPR002347">
    <property type="entry name" value="SDR_fam"/>
</dbReference>
<keyword evidence="2" id="KW-0560">Oxidoreductase</keyword>
<accession>A0A239ZHR5</accession>
<dbReference type="SUPFAM" id="SSF51735">
    <property type="entry name" value="NAD(P)-binding Rossmann-fold domains"/>
    <property type="match status" value="1"/>
</dbReference>
<dbReference type="PANTHER" id="PTHR42879:SF2">
    <property type="entry name" value="3-OXOACYL-[ACYL-CARRIER-PROTEIN] REDUCTASE FABG"/>
    <property type="match status" value="1"/>
</dbReference>
<dbReference type="PRINTS" id="PR00080">
    <property type="entry name" value="SDRFAMILY"/>
</dbReference>
<dbReference type="NCBIfam" id="NF047420">
    <property type="entry name" value="EF_P_mod_YmfI"/>
    <property type="match status" value="1"/>
</dbReference>
<dbReference type="CDD" id="cd05233">
    <property type="entry name" value="SDR_c"/>
    <property type="match status" value="1"/>
</dbReference>
<dbReference type="EMBL" id="LT906462">
    <property type="protein sequence ID" value="SNV70146.1"/>
    <property type="molecule type" value="Genomic_DNA"/>
</dbReference>
<dbReference type="InterPro" id="IPR050259">
    <property type="entry name" value="SDR"/>
</dbReference>
<gene>
    <name evidence="2" type="primary">fabG_3</name>
    <name evidence="2" type="ORF">SAMEA4384403_01521</name>
</gene>
<dbReference type="KEGG" id="sste:SAMEA4384403_1521"/>
<dbReference type="Pfam" id="PF13561">
    <property type="entry name" value="adh_short_C2"/>
    <property type="match status" value="1"/>
</dbReference>
<evidence type="ECO:0000256" key="1">
    <source>
        <dbReference type="ARBA" id="ARBA00006484"/>
    </source>
</evidence>
<dbReference type="OrthoDB" id="9803333at2"/>
<dbReference type="EC" id="1.1.1.100" evidence="2"/>
<dbReference type="GO" id="GO:0004316">
    <property type="term" value="F:3-oxoacyl-[acyl-carrier-protein] reductase (NADPH) activity"/>
    <property type="evidence" value="ECO:0007669"/>
    <property type="project" value="UniProtKB-EC"/>
</dbReference>
<dbReference type="Proteomes" id="UP000242084">
    <property type="component" value="Chromosome 1"/>
</dbReference>
<dbReference type="InterPro" id="IPR036291">
    <property type="entry name" value="NAD(P)-bd_dom_sf"/>
</dbReference>
<dbReference type="Gene3D" id="3.40.50.720">
    <property type="entry name" value="NAD(P)-binding Rossmann-like Domain"/>
    <property type="match status" value="1"/>
</dbReference>
<reference evidence="2 3" key="1">
    <citation type="submission" date="2017-06" db="EMBL/GenBank/DDBJ databases">
        <authorList>
            <consortium name="Pathogen Informatics"/>
        </authorList>
    </citation>
    <scope>NUCLEOTIDE SEQUENCE [LARGE SCALE GENOMIC DNA]</scope>
    <source>
        <strain evidence="2 3">NCTC13839</strain>
    </source>
</reference>
<keyword evidence="3" id="KW-1185">Reference proteome</keyword>